<name>A0A2P1CB92_9CAUD</name>
<dbReference type="Proteomes" id="UP000240649">
    <property type="component" value="Segment"/>
</dbReference>
<dbReference type="GeneID" id="77948274"/>
<proteinExistence type="predicted"/>
<dbReference type="EMBL" id="MG873442">
    <property type="protein sequence ID" value="AVJ48155.1"/>
    <property type="molecule type" value="Genomic_DNA"/>
</dbReference>
<evidence type="ECO:0000313" key="1">
    <source>
        <dbReference type="EMBL" id="AVJ48155.1"/>
    </source>
</evidence>
<accession>A0A2P1CB92</accession>
<dbReference type="RefSeq" id="YP_010672004.1">
    <property type="nucleotide sequence ID" value="NC_070974.1"/>
</dbReference>
<protein>
    <submittedName>
        <fullName evidence="1">Uncharacterized protein</fullName>
    </submittedName>
</protein>
<sequence length="172" mass="19624">MLYSTLTDSAISRLIAAKYANCDRGASNEPKVKMSLEKMVKLFRKGDGTCYYSGEEFSDVHDVTFERLDPLLDYTESNVVFVRKEYNNAKSFVDKFLRLNKIPDTVKIAILKKCIMVLQRRMNNKLQQEALRVVKESQRQAAEAGRAFRLAEQARVMKRGRFNGVSKPGTGD</sequence>
<organism evidence="1 2">
    <name type="scientific">Salmonella phage SE131</name>
    <dbReference type="NCBI Taxonomy" id="2081631"/>
    <lineage>
        <taxon>Viruses</taxon>
        <taxon>Duplodnaviria</taxon>
        <taxon>Heunggongvirae</taxon>
        <taxon>Uroviricota</taxon>
        <taxon>Caudoviricetes</taxon>
        <taxon>Grimontviridae</taxon>
        <taxon>Moazamivirus</taxon>
        <taxon>Moazamivirus SE131</taxon>
    </lineage>
</organism>
<dbReference type="Gene3D" id="3.30.40.220">
    <property type="match status" value="1"/>
</dbReference>
<dbReference type="KEGG" id="vg:77948274"/>
<reference evidence="1 2" key="1">
    <citation type="submission" date="2018-01" db="EMBL/GenBank/DDBJ databases">
        <title>Draft Genome Sequence of Salmonella Enteritidis Phage SE131.</title>
        <authorList>
            <person name="Kim Y."/>
            <person name="Han B.K."/>
            <person name="Kim H."/>
            <person name="Kim D."/>
        </authorList>
    </citation>
    <scope>NUCLEOTIDE SEQUENCE [LARGE SCALE GENOMIC DNA]</scope>
</reference>
<keyword evidence="2" id="KW-1185">Reference proteome</keyword>
<evidence type="ECO:0000313" key="2">
    <source>
        <dbReference type="Proteomes" id="UP000240649"/>
    </source>
</evidence>